<evidence type="ECO:0008006" key="3">
    <source>
        <dbReference type="Google" id="ProtNLM"/>
    </source>
</evidence>
<dbReference type="AlphaFoldDB" id="A0A382CXV0"/>
<feature type="transmembrane region" description="Helical" evidence="1">
    <location>
        <begin position="55"/>
        <end position="76"/>
    </location>
</feature>
<dbReference type="PANTHER" id="PTHR33269">
    <property type="entry name" value="NADH-UBIQUINONE OXIDOREDUCTASE CHAIN 6"/>
    <property type="match status" value="1"/>
</dbReference>
<accession>A0A382CXV0</accession>
<feature type="transmembrane region" description="Helical" evidence="1">
    <location>
        <begin position="29"/>
        <end position="49"/>
    </location>
</feature>
<dbReference type="InterPro" id="IPR001457">
    <property type="entry name" value="NADH_UbQ/plastoQ_OxRdtase_su6"/>
</dbReference>
<evidence type="ECO:0000313" key="2">
    <source>
        <dbReference type="EMBL" id="SVB30157.1"/>
    </source>
</evidence>
<feature type="transmembrane region" description="Helical" evidence="1">
    <location>
        <begin position="6"/>
        <end position="24"/>
    </location>
</feature>
<reference evidence="2" key="1">
    <citation type="submission" date="2018-05" db="EMBL/GenBank/DDBJ databases">
        <authorList>
            <person name="Lanie J.A."/>
            <person name="Ng W.-L."/>
            <person name="Kazmierczak K.M."/>
            <person name="Andrzejewski T.M."/>
            <person name="Davidsen T.M."/>
            <person name="Wayne K.J."/>
            <person name="Tettelin H."/>
            <person name="Glass J.I."/>
            <person name="Rusch D."/>
            <person name="Podicherti R."/>
            <person name="Tsui H.-C.T."/>
            <person name="Winkler M.E."/>
        </authorList>
    </citation>
    <scope>NUCLEOTIDE SEQUENCE</scope>
</reference>
<protein>
    <recommendedName>
        <fullName evidence="3">NADH-quinone oxidoreductase subunit J</fullName>
    </recommendedName>
</protein>
<dbReference type="Gene3D" id="1.20.120.1200">
    <property type="entry name" value="NADH-ubiquinone/plastoquinone oxidoreductase chain 6, subunit NuoJ"/>
    <property type="match status" value="1"/>
</dbReference>
<dbReference type="EMBL" id="UINC01036338">
    <property type="protein sequence ID" value="SVB30157.1"/>
    <property type="molecule type" value="Genomic_DNA"/>
</dbReference>
<feature type="transmembrane region" description="Helical" evidence="1">
    <location>
        <begin position="138"/>
        <end position="159"/>
    </location>
</feature>
<keyword evidence="1" id="KW-0472">Membrane</keyword>
<name>A0A382CXV0_9ZZZZ</name>
<dbReference type="GO" id="GO:0008137">
    <property type="term" value="F:NADH dehydrogenase (ubiquinone) activity"/>
    <property type="evidence" value="ECO:0007669"/>
    <property type="project" value="InterPro"/>
</dbReference>
<organism evidence="2">
    <name type="scientific">marine metagenome</name>
    <dbReference type="NCBI Taxonomy" id="408172"/>
    <lineage>
        <taxon>unclassified sequences</taxon>
        <taxon>metagenomes</taxon>
        <taxon>ecological metagenomes</taxon>
    </lineage>
</organism>
<dbReference type="Pfam" id="PF00499">
    <property type="entry name" value="Oxidored_q3"/>
    <property type="match status" value="1"/>
</dbReference>
<keyword evidence="1" id="KW-1133">Transmembrane helix</keyword>
<gene>
    <name evidence="2" type="ORF">METZ01_LOCUS183011</name>
</gene>
<feature type="transmembrane region" description="Helical" evidence="1">
    <location>
        <begin position="97"/>
        <end position="118"/>
    </location>
</feature>
<keyword evidence="1" id="KW-0812">Transmembrane</keyword>
<proteinExistence type="predicted"/>
<sequence length="164" mass="17712">VTGTSFIFGIVALVTVVSAAMVVFSTNLIYSAMALLFTLLGVAGLYVFLWADFIAVTQILIYVGGILVIIIFGIMLTHRITSVRLSHSSMQRGTGGAIVLVIFVGLTSMIFKAPWYRVAAVEPEETVRQIGRLLMIDYLLPFEVASVLLLAALMGAALLSRKVD</sequence>
<evidence type="ECO:0000256" key="1">
    <source>
        <dbReference type="SAM" id="Phobius"/>
    </source>
</evidence>
<dbReference type="PANTHER" id="PTHR33269:SF17">
    <property type="entry name" value="NADH-UBIQUINONE OXIDOREDUCTASE CHAIN 6"/>
    <property type="match status" value="1"/>
</dbReference>
<dbReference type="InterPro" id="IPR042106">
    <property type="entry name" value="Nuo/plastoQ_OxRdtase_6_NuoJ"/>
</dbReference>
<feature type="non-terminal residue" evidence="2">
    <location>
        <position position="1"/>
    </location>
</feature>